<dbReference type="Proteomes" id="UP001457282">
    <property type="component" value="Unassembled WGS sequence"/>
</dbReference>
<dbReference type="EMBL" id="JBEDUW010000002">
    <property type="protein sequence ID" value="KAK9942181.1"/>
    <property type="molecule type" value="Genomic_DNA"/>
</dbReference>
<evidence type="ECO:0000313" key="2">
    <source>
        <dbReference type="Proteomes" id="UP001457282"/>
    </source>
</evidence>
<name>A0AAW1XZ21_RUBAR</name>
<keyword evidence="2" id="KW-1185">Reference proteome</keyword>
<proteinExistence type="predicted"/>
<sequence length="107" mass="12095">MPTETKGKLICSQCCSLTPKVNVLDFLLGYMGIPDQYKDAPAQNLFNGMLMNGQSLAVGLVFYHVGWNDDRWKIPVDVTRPRCDGAVVTRHSCVIYWDVNFLKDVRV</sequence>
<gene>
    <name evidence="1" type="ORF">M0R45_007862</name>
</gene>
<comment type="caution">
    <text evidence="1">The sequence shown here is derived from an EMBL/GenBank/DDBJ whole genome shotgun (WGS) entry which is preliminary data.</text>
</comment>
<accession>A0AAW1XZ21</accession>
<reference evidence="1 2" key="1">
    <citation type="journal article" date="2023" name="G3 (Bethesda)">
        <title>A chromosome-length genome assembly and annotation of blackberry (Rubus argutus, cv. 'Hillquist').</title>
        <authorList>
            <person name="Bruna T."/>
            <person name="Aryal R."/>
            <person name="Dudchenko O."/>
            <person name="Sargent D.J."/>
            <person name="Mead D."/>
            <person name="Buti M."/>
            <person name="Cavallini A."/>
            <person name="Hytonen T."/>
            <person name="Andres J."/>
            <person name="Pham M."/>
            <person name="Weisz D."/>
            <person name="Mascagni F."/>
            <person name="Usai G."/>
            <person name="Natali L."/>
            <person name="Bassil N."/>
            <person name="Fernandez G.E."/>
            <person name="Lomsadze A."/>
            <person name="Armour M."/>
            <person name="Olukolu B."/>
            <person name="Poorten T."/>
            <person name="Britton C."/>
            <person name="Davik J."/>
            <person name="Ashrafi H."/>
            <person name="Aiden E.L."/>
            <person name="Borodovsky M."/>
            <person name="Worthington M."/>
        </authorList>
    </citation>
    <scope>NUCLEOTIDE SEQUENCE [LARGE SCALE GENOMIC DNA]</scope>
    <source>
        <strain evidence="1">PI 553951</strain>
    </source>
</reference>
<organism evidence="1 2">
    <name type="scientific">Rubus argutus</name>
    <name type="common">Southern blackberry</name>
    <dbReference type="NCBI Taxonomy" id="59490"/>
    <lineage>
        <taxon>Eukaryota</taxon>
        <taxon>Viridiplantae</taxon>
        <taxon>Streptophyta</taxon>
        <taxon>Embryophyta</taxon>
        <taxon>Tracheophyta</taxon>
        <taxon>Spermatophyta</taxon>
        <taxon>Magnoliopsida</taxon>
        <taxon>eudicotyledons</taxon>
        <taxon>Gunneridae</taxon>
        <taxon>Pentapetalae</taxon>
        <taxon>rosids</taxon>
        <taxon>fabids</taxon>
        <taxon>Rosales</taxon>
        <taxon>Rosaceae</taxon>
        <taxon>Rosoideae</taxon>
        <taxon>Rosoideae incertae sedis</taxon>
        <taxon>Rubus</taxon>
    </lineage>
</organism>
<dbReference type="AlphaFoldDB" id="A0AAW1XZ21"/>
<protein>
    <submittedName>
        <fullName evidence="1">Uncharacterized protein</fullName>
    </submittedName>
</protein>
<evidence type="ECO:0000313" key="1">
    <source>
        <dbReference type="EMBL" id="KAK9942181.1"/>
    </source>
</evidence>